<protein>
    <submittedName>
        <fullName evidence="2">Uncharacterized protein</fullName>
    </submittedName>
</protein>
<dbReference type="AlphaFoldDB" id="A0A9W9PUZ5"/>
<gene>
    <name evidence="2" type="ORF">N7476_005273</name>
</gene>
<dbReference type="EMBL" id="JAPZBO010000005">
    <property type="protein sequence ID" value="KAJ5314966.1"/>
    <property type="molecule type" value="Genomic_DNA"/>
</dbReference>
<proteinExistence type="predicted"/>
<comment type="caution">
    <text evidence="2">The sequence shown here is derived from an EMBL/GenBank/DDBJ whole genome shotgun (WGS) entry which is preliminary data.</text>
</comment>
<feature type="region of interest" description="Disordered" evidence="1">
    <location>
        <begin position="28"/>
        <end position="74"/>
    </location>
</feature>
<keyword evidence="3" id="KW-1185">Reference proteome</keyword>
<evidence type="ECO:0000313" key="3">
    <source>
        <dbReference type="Proteomes" id="UP001147746"/>
    </source>
</evidence>
<organism evidence="2 3">
    <name type="scientific">Penicillium atrosanguineum</name>
    <dbReference type="NCBI Taxonomy" id="1132637"/>
    <lineage>
        <taxon>Eukaryota</taxon>
        <taxon>Fungi</taxon>
        <taxon>Dikarya</taxon>
        <taxon>Ascomycota</taxon>
        <taxon>Pezizomycotina</taxon>
        <taxon>Eurotiomycetes</taxon>
        <taxon>Eurotiomycetidae</taxon>
        <taxon>Eurotiales</taxon>
        <taxon>Aspergillaceae</taxon>
        <taxon>Penicillium</taxon>
    </lineage>
</organism>
<evidence type="ECO:0000313" key="2">
    <source>
        <dbReference type="EMBL" id="KAJ5314966.1"/>
    </source>
</evidence>
<feature type="compositionally biased region" description="Basic and acidic residues" evidence="1">
    <location>
        <begin position="46"/>
        <end position="70"/>
    </location>
</feature>
<reference evidence="2" key="2">
    <citation type="journal article" date="2023" name="IMA Fungus">
        <title>Comparative genomic study of the Penicillium genus elucidates a diverse pangenome and 15 lateral gene transfer events.</title>
        <authorList>
            <person name="Petersen C."/>
            <person name="Sorensen T."/>
            <person name="Nielsen M.R."/>
            <person name="Sondergaard T.E."/>
            <person name="Sorensen J.L."/>
            <person name="Fitzpatrick D.A."/>
            <person name="Frisvad J.C."/>
            <person name="Nielsen K.L."/>
        </authorList>
    </citation>
    <scope>NUCLEOTIDE SEQUENCE</scope>
    <source>
        <strain evidence="2">IBT 21472</strain>
    </source>
</reference>
<sequence>MFWEFGETRDRDKAILLLRNAPVHEATTQGIPLQTHAASIAQHRLHRDEKQDEHTDERENGKTGKRDESKVGQSLNESVAIAALASFRSESDVTLNPVRVVQGPVANRLMHRSDWSPLTE</sequence>
<dbReference type="Proteomes" id="UP001147746">
    <property type="component" value="Unassembled WGS sequence"/>
</dbReference>
<name>A0A9W9PUZ5_9EURO</name>
<accession>A0A9W9PUZ5</accession>
<feature type="region of interest" description="Disordered" evidence="1">
    <location>
        <begin position="95"/>
        <end position="120"/>
    </location>
</feature>
<evidence type="ECO:0000256" key="1">
    <source>
        <dbReference type="SAM" id="MobiDB-lite"/>
    </source>
</evidence>
<reference evidence="2" key="1">
    <citation type="submission" date="2022-12" db="EMBL/GenBank/DDBJ databases">
        <authorList>
            <person name="Petersen C."/>
        </authorList>
    </citation>
    <scope>NUCLEOTIDE SEQUENCE</scope>
    <source>
        <strain evidence="2">IBT 21472</strain>
    </source>
</reference>